<dbReference type="EnsemblPlants" id="KRH54608">
    <property type="protein sequence ID" value="KRH54608"/>
    <property type="gene ID" value="GLYMA_06G197500"/>
</dbReference>
<sequence>MDNNEYTNNSNSTKAQMKRKHIMQEKRHTHAQFSVHTTLQPAPQNAKDNVIVCDSSDDVNTESTQVTLQLTQKKLLFDHNATDSKNYQQHIRTYNMMFVFTSAGIKLNKSINDSRGLPTIRIQGQPCHRIDSLLPMPGKESKFAELYIFDTNNELQNRINAISQHNEIEADIVSSLSQMLDEHNTYAKSFRMARDRLTHSEVHNIRLKLIADREKDGRIYNVPTVSEVVALITGDFDTHSKRDIILETQNGQSQRIDELHSSYLDGYRPDILHRATSSGQKRKRNHLTMREWFAFRLQCRSNEAQTLLHSRKLFQQFVVKGYTMVESKRLSFIRHNKKNLELTSFPACNSHWMLVPPKAYKKVKGPRYMDQLYFDGMAIYNHVGYPNLFITLTSNPNWPEIHRLLTPLNLKATDRPNILSCIFKLKYEQMFSDLTKNHLLGKVVAYKKYPSSDDIDQMISAEIPSQEDDPELYTLVQNHMVHGPCGILRRQSPCMKEGRCNRFYPKMFQPHTLLDADGYPVYRRRGNGQTICKNGVTIDNRYIVPYNPKLLRR</sequence>
<gene>
    <name evidence="2" type="ORF">GLYMA_06G197500</name>
</gene>
<dbReference type="Pfam" id="PF14214">
    <property type="entry name" value="Helitron_like_N"/>
    <property type="match status" value="1"/>
</dbReference>
<proteinExistence type="predicted"/>
<evidence type="ECO:0000313" key="2">
    <source>
        <dbReference type="EMBL" id="KRH54608.1"/>
    </source>
</evidence>
<protein>
    <recommendedName>
        <fullName evidence="1">Helitron helicase-like domain-containing protein</fullName>
    </recommendedName>
</protein>
<dbReference type="PANTHER" id="PTHR45786:SF66">
    <property type="entry name" value="HOOK MOTIF PROTEIN, PUTATIVE-RELATED"/>
    <property type="match status" value="1"/>
</dbReference>
<dbReference type="Proteomes" id="UP000008827">
    <property type="component" value="Chromosome 6"/>
</dbReference>
<dbReference type="AlphaFoldDB" id="A0A0R0JJH4"/>
<dbReference type="Gramene" id="KRH54608">
    <property type="protein sequence ID" value="KRH54608"/>
    <property type="gene ID" value="GLYMA_06G197500"/>
</dbReference>
<evidence type="ECO:0000313" key="3">
    <source>
        <dbReference type="EnsemblPlants" id="KRH54608"/>
    </source>
</evidence>
<dbReference type="InParanoid" id="A0A0R0JJH4"/>
<dbReference type="PANTHER" id="PTHR45786">
    <property type="entry name" value="DNA BINDING PROTEIN-LIKE"/>
    <property type="match status" value="1"/>
</dbReference>
<dbReference type="InterPro" id="IPR025476">
    <property type="entry name" value="Helitron_helicase-like"/>
</dbReference>
<evidence type="ECO:0000259" key="1">
    <source>
        <dbReference type="Pfam" id="PF14214"/>
    </source>
</evidence>
<dbReference type="SMR" id="A0A0R0JJH4"/>
<name>A0A0R0JJH4_SOYBN</name>
<reference evidence="2" key="3">
    <citation type="submission" date="2018-07" db="EMBL/GenBank/DDBJ databases">
        <title>WGS assembly of Glycine max.</title>
        <authorList>
            <person name="Schmutz J."/>
            <person name="Cannon S."/>
            <person name="Schlueter J."/>
            <person name="Ma J."/>
            <person name="Mitros T."/>
            <person name="Nelson W."/>
            <person name="Hyten D."/>
            <person name="Song Q."/>
            <person name="Thelen J."/>
            <person name="Cheng J."/>
            <person name="Xu D."/>
            <person name="Hellsten U."/>
            <person name="May G."/>
            <person name="Yu Y."/>
            <person name="Sakurai T."/>
            <person name="Umezawa T."/>
            <person name="Bhattacharyya M."/>
            <person name="Sandhu D."/>
            <person name="Valliyodan B."/>
            <person name="Lindquist E."/>
            <person name="Peto M."/>
            <person name="Grant D."/>
            <person name="Shu S."/>
            <person name="Goodstein D."/>
            <person name="Barry K."/>
            <person name="Futrell-Griggs M."/>
            <person name="Abernathy B."/>
            <person name="Du J."/>
            <person name="Tian Z."/>
            <person name="Zhu L."/>
            <person name="Gill N."/>
            <person name="Joshi T."/>
            <person name="Libault M."/>
            <person name="Sethuraman A."/>
            <person name="Zhang X."/>
            <person name="Shinozaki K."/>
            <person name="Nguyen H."/>
            <person name="Wing R."/>
            <person name="Cregan P."/>
            <person name="Specht J."/>
            <person name="Grimwood J."/>
            <person name="Rokhsar D."/>
            <person name="Stacey G."/>
            <person name="Shoemaker R."/>
            <person name="Jackson S."/>
        </authorList>
    </citation>
    <scope>NUCLEOTIDE SEQUENCE</scope>
    <source>
        <tissue evidence="2">Callus</tissue>
    </source>
</reference>
<feature type="domain" description="Helitron helicase-like" evidence="1">
    <location>
        <begin position="292"/>
        <end position="446"/>
    </location>
</feature>
<keyword evidence="4" id="KW-1185">Reference proteome</keyword>
<dbReference type="EMBL" id="CM000839">
    <property type="protein sequence ID" value="KRH54608.1"/>
    <property type="molecule type" value="Genomic_DNA"/>
</dbReference>
<reference evidence="3" key="2">
    <citation type="submission" date="2018-02" db="UniProtKB">
        <authorList>
            <consortium name="EnsemblPlants"/>
        </authorList>
    </citation>
    <scope>IDENTIFICATION</scope>
    <source>
        <strain evidence="3">Williams 82</strain>
    </source>
</reference>
<evidence type="ECO:0000313" key="4">
    <source>
        <dbReference type="Proteomes" id="UP000008827"/>
    </source>
</evidence>
<dbReference type="PaxDb" id="3847-GLYMA06G21305.1"/>
<accession>A0A0R0JJH4</accession>
<dbReference type="STRING" id="3847.A0A0R0JJH4"/>
<organism evidence="2">
    <name type="scientific">Glycine max</name>
    <name type="common">Soybean</name>
    <name type="synonym">Glycine hispida</name>
    <dbReference type="NCBI Taxonomy" id="3847"/>
    <lineage>
        <taxon>Eukaryota</taxon>
        <taxon>Viridiplantae</taxon>
        <taxon>Streptophyta</taxon>
        <taxon>Embryophyta</taxon>
        <taxon>Tracheophyta</taxon>
        <taxon>Spermatophyta</taxon>
        <taxon>Magnoliopsida</taxon>
        <taxon>eudicotyledons</taxon>
        <taxon>Gunneridae</taxon>
        <taxon>Pentapetalae</taxon>
        <taxon>rosids</taxon>
        <taxon>fabids</taxon>
        <taxon>Fabales</taxon>
        <taxon>Fabaceae</taxon>
        <taxon>Papilionoideae</taxon>
        <taxon>50 kb inversion clade</taxon>
        <taxon>NPAAA clade</taxon>
        <taxon>indigoferoid/millettioid clade</taxon>
        <taxon>Phaseoleae</taxon>
        <taxon>Glycine</taxon>
        <taxon>Glycine subgen. Soja</taxon>
    </lineage>
</organism>
<reference evidence="2 3" key="1">
    <citation type="journal article" date="2010" name="Nature">
        <title>Genome sequence of the palaeopolyploid soybean.</title>
        <authorList>
            <person name="Schmutz J."/>
            <person name="Cannon S.B."/>
            <person name="Schlueter J."/>
            <person name="Ma J."/>
            <person name="Mitros T."/>
            <person name="Nelson W."/>
            <person name="Hyten D.L."/>
            <person name="Song Q."/>
            <person name="Thelen J.J."/>
            <person name="Cheng J."/>
            <person name="Xu D."/>
            <person name="Hellsten U."/>
            <person name="May G.D."/>
            <person name="Yu Y."/>
            <person name="Sakurai T."/>
            <person name="Umezawa T."/>
            <person name="Bhattacharyya M.K."/>
            <person name="Sandhu D."/>
            <person name="Valliyodan B."/>
            <person name="Lindquist E."/>
            <person name="Peto M."/>
            <person name="Grant D."/>
            <person name="Shu S."/>
            <person name="Goodstein D."/>
            <person name="Barry K."/>
            <person name="Futrell-Griggs M."/>
            <person name="Abernathy B."/>
            <person name="Du J."/>
            <person name="Tian Z."/>
            <person name="Zhu L."/>
            <person name="Gill N."/>
            <person name="Joshi T."/>
            <person name="Libault M."/>
            <person name="Sethuraman A."/>
            <person name="Zhang X.-C."/>
            <person name="Shinozaki K."/>
            <person name="Nguyen H.T."/>
            <person name="Wing R.A."/>
            <person name="Cregan P."/>
            <person name="Specht J."/>
            <person name="Grimwood J."/>
            <person name="Rokhsar D."/>
            <person name="Stacey G."/>
            <person name="Shoemaker R.C."/>
            <person name="Jackson S.A."/>
        </authorList>
    </citation>
    <scope>NUCLEOTIDE SEQUENCE [LARGE SCALE GENOMIC DNA]</scope>
    <source>
        <strain evidence="3">cv. Williams 82</strain>
        <tissue evidence="2">Callus</tissue>
    </source>
</reference>